<gene>
    <name evidence="3" type="ORF">CAPTEDRAFT_217875</name>
</gene>
<name>R7VLM9_CAPTE</name>
<evidence type="ECO:0000313" key="3">
    <source>
        <dbReference type="EMBL" id="ELU17730.1"/>
    </source>
</evidence>
<feature type="transmembrane region" description="Helical" evidence="2">
    <location>
        <begin position="105"/>
        <end position="125"/>
    </location>
</feature>
<dbReference type="AlphaFoldDB" id="R7VLM9"/>
<feature type="compositionally biased region" description="Polar residues" evidence="1">
    <location>
        <begin position="189"/>
        <end position="212"/>
    </location>
</feature>
<evidence type="ECO:0000256" key="2">
    <source>
        <dbReference type="SAM" id="Phobius"/>
    </source>
</evidence>
<dbReference type="EMBL" id="AMQN01003998">
    <property type="status" value="NOT_ANNOTATED_CDS"/>
    <property type="molecule type" value="Genomic_DNA"/>
</dbReference>
<reference evidence="4" key="3">
    <citation type="submission" date="2015-06" db="UniProtKB">
        <authorList>
            <consortium name="EnsemblMetazoa"/>
        </authorList>
    </citation>
    <scope>IDENTIFICATION</scope>
</reference>
<keyword evidence="2" id="KW-0812">Transmembrane</keyword>
<reference evidence="3 5" key="2">
    <citation type="journal article" date="2013" name="Nature">
        <title>Insights into bilaterian evolution from three spiralian genomes.</title>
        <authorList>
            <person name="Simakov O."/>
            <person name="Marletaz F."/>
            <person name="Cho S.J."/>
            <person name="Edsinger-Gonzales E."/>
            <person name="Havlak P."/>
            <person name="Hellsten U."/>
            <person name="Kuo D.H."/>
            <person name="Larsson T."/>
            <person name="Lv J."/>
            <person name="Arendt D."/>
            <person name="Savage R."/>
            <person name="Osoegawa K."/>
            <person name="de Jong P."/>
            <person name="Grimwood J."/>
            <person name="Chapman J.A."/>
            <person name="Shapiro H."/>
            <person name="Aerts A."/>
            <person name="Otillar R.P."/>
            <person name="Terry A.Y."/>
            <person name="Boore J.L."/>
            <person name="Grigoriev I.V."/>
            <person name="Lindberg D.R."/>
            <person name="Seaver E.C."/>
            <person name="Weisblat D.A."/>
            <person name="Putnam N.H."/>
            <person name="Rokhsar D.S."/>
        </authorList>
    </citation>
    <scope>NUCLEOTIDE SEQUENCE</scope>
    <source>
        <strain evidence="3 5">I ESC-2004</strain>
    </source>
</reference>
<evidence type="ECO:0000313" key="5">
    <source>
        <dbReference type="Proteomes" id="UP000014760"/>
    </source>
</evidence>
<keyword evidence="2" id="KW-1133">Transmembrane helix</keyword>
<dbReference type="Proteomes" id="UP000014760">
    <property type="component" value="Unassembled WGS sequence"/>
</dbReference>
<accession>R7VLM9</accession>
<dbReference type="EnsemblMetazoa" id="CapteT217875">
    <property type="protein sequence ID" value="CapteP217875"/>
    <property type="gene ID" value="CapteG217875"/>
</dbReference>
<proteinExistence type="predicted"/>
<evidence type="ECO:0000313" key="4">
    <source>
        <dbReference type="EnsemblMetazoa" id="CapteP217875"/>
    </source>
</evidence>
<dbReference type="EMBL" id="KB292365">
    <property type="protein sequence ID" value="ELU17730.1"/>
    <property type="molecule type" value="Genomic_DNA"/>
</dbReference>
<protein>
    <submittedName>
        <fullName evidence="3 4">Uncharacterized protein</fullName>
    </submittedName>
</protein>
<evidence type="ECO:0000256" key="1">
    <source>
        <dbReference type="SAM" id="MobiDB-lite"/>
    </source>
</evidence>
<dbReference type="HOGENOM" id="CLU_1302384_0_0_1"/>
<sequence length="212" mass="23207">MIGDSSGLFICKMLARFNGNTSIELDTISIHRKYVPVRKKEGVSIYLLIMDLLKKGKCSGQHELTANHWSVSTDVLMSSELDTWVLGSSRVNLQQASLASSPLTPVPGCTLLLALLLASMSTLYLKKNSKDAQGRSRSLQSESGFHEAFDVSPGIPYEEQMHLLAYKSSNHLNSNHVNHTILRGKQLQPDLNPSTGGHTSSFLEVPQSSLAL</sequence>
<keyword evidence="2" id="KW-0472">Membrane</keyword>
<reference evidence="5" key="1">
    <citation type="submission" date="2012-12" db="EMBL/GenBank/DDBJ databases">
        <authorList>
            <person name="Hellsten U."/>
            <person name="Grimwood J."/>
            <person name="Chapman J.A."/>
            <person name="Shapiro H."/>
            <person name="Aerts A."/>
            <person name="Otillar R.P."/>
            <person name="Terry A.Y."/>
            <person name="Boore J.L."/>
            <person name="Simakov O."/>
            <person name="Marletaz F."/>
            <person name="Cho S.-J."/>
            <person name="Edsinger-Gonzales E."/>
            <person name="Havlak P."/>
            <person name="Kuo D.-H."/>
            <person name="Larsson T."/>
            <person name="Lv J."/>
            <person name="Arendt D."/>
            <person name="Savage R."/>
            <person name="Osoegawa K."/>
            <person name="de Jong P."/>
            <person name="Lindberg D.R."/>
            <person name="Seaver E.C."/>
            <person name="Weisblat D.A."/>
            <person name="Putnam N.H."/>
            <person name="Grigoriev I.V."/>
            <person name="Rokhsar D.S."/>
        </authorList>
    </citation>
    <scope>NUCLEOTIDE SEQUENCE</scope>
    <source>
        <strain evidence="5">I ESC-2004</strain>
    </source>
</reference>
<feature type="region of interest" description="Disordered" evidence="1">
    <location>
        <begin position="187"/>
        <end position="212"/>
    </location>
</feature>
<organism evidence="3">
    <name type="scientific">Capitella teleta</name>
    <name type="common">Polychaete worm</name>
    <dbReference type="NCBI Taxonomy" id="283909"/>
    <lineage>
        <taxon>Eukaryota</taxon>
        <taxon>Metazoa</taxon>
        <taxon>Spiralia</taxon>
        <taxon>Lophotrochozoa</taxon>
        <taxon>Annelida</taxon>
        <taxon>Polychaeta</taxon>
        <taxon>Sedentaria</taxon>
        <taxon>Scolecida</taxon>
        <taxon>Capitellidae</taxon>
        <taxon>Capitella</taxon>
    </lineage>
</organism>
<feature type="non-terminal residue" evidence="3">
    <location>
        <position position="212"/>
    </location>
</feature>
<keyword evidence="5" id="KW-1185">Reference proteome</keyword>